<reference evidence="8 9" key="1">
    <citation type="submission" date="2019-07" db="EMBL/GenBank/DDBJ databases">
        <title>Genomes of Cafeteria roenbergensis.</title>
        <authorList>
            <person name="Fischer M.G."/>
            <person name="Hackl T."/>
            <person name="Roman M."/>
        </authorList>
    </citation>
    <scope>NUCLEOTIDE SEQUENCE [LARGE SCALE GENOMIC DNA]</scope>
    <source>
        <strain evidence="8 9">E4-10P</strain>
    </source>
</reference>
<gene>
    <name evidence="8" type="ORF">FNF27_03686</name>
</gene>
<feature type="region of interest" description="Disordered" evidence="6">
    <location>
        <begin position="353"/>
        <end position="396"/>
    </location>
</feature>
<keyword evidence="4" id="KW-0206">Cytoskeleton</keyword>
<dbReference type="GO" id="GO:0007018">
    <property type="term" value="P:microtubule-based movement"/>
    <property type="evidence" value="ECO:0007669"/>
    <property type="project" value="InterPro"/>
</dbReference>
<dbReference type="GO" id="GO:0090307">
    <property type="term" value="P:mitotic spindle assembly"/>
    <property type="evidence" value="ECO:0007669"/>
    <property type="project" value="TreeGrafter"/>
</dbReference>
<dbReference type="EMBL" id="VLTO01000019">
    <property type="protein sequence ID" value="KAA0174789.1"/>
    <property type="molecule type" value="Genomic_DNA"/>
</dbReference>
<evidence type="ECO:0000256" key="4">
    <source>
        <dbReference type="ARBA" id="ARBA00023212"/>
    </source>
</evidence>
<evidence type="ECO:0000256" key="3">
    <source>
        <dbReference type="ARBA" id="ARBA00023175"/>
    </source>
</evidence>
<dbReference type="Pfam" id="PF00225">
    <property type="entry name" value="Kinesin"/>
    <property type="match status" value="1"/>
</dbReference>
<dbReference type="OrthoDB" id="3176171at2759"/>
<comment type="subcellular location">
    <subcellularLocation>
        <location evidence="1">Cytoplasm</location>
        <location evidence="1">Cytoskeleton</location>
    </subcellularLocation>
</comment>
<dbReference type="PANTHER" id="PTHR47970:SF12">
    <property type="entry name" value="KINESIN FAMILY MEMBER 11"/>
    <property type="match status" value="1"/>
</dbReference>
<dbReference type="SMART" id="SM00129">
    <property type="entry name" value="KISc"/>
    <property type="match status" value="1"/>
</dbReference>
<accession>A0A5A8EB76</accession>
<comment type="caution">
    <text evidence="8">The sequence shown here is derived from an EMBL/GenBank/DDBJ whole genome shotgun (WGS) entry which is preliminary data.</text>
</comment>
<dbReference type="GO" id="GO:0008574">
    <property type="term" value="F:plus-end-directed microtubule motor activity"/>
    <property type="evidence" value="ECO:0007669"/>
    <property type="project" value="TreeGrafter"/>
</dbReference>
<dbReference type="GO" id="GO:0072686">
    <property type="term" value="C:mitotic spindle"/>
    <property type="evidence" value="ECO:0007669"/>
    <property type="project" value="TreeGrafter"/>
</dbReference>
<dbReference type="InterPro" id="IPR047149">
    <property type="entry name" value="KIF11-like"/>
</dbReference>
<protein>
    <recommendedName>
        <fullName evidence="7">Kinesin motor domain-containing protein</fullName>
    </recommendedName>
</protein>
<keyword evidence="5" id="KW-0067">ATP-binding</keyword>
<dbReference type="PANTHER" id="PTHR47970">
    <property type="entry name" value="KINESIN-LIKE PROTEIN KIF11"/>
    <property type="match status" value="1"/>
</dbReference>
<evidence type="ECO:0000256" key="6">
    <source>
        <dbReference type="SAM" id="MobiDB-lite"/>
    </source>
</evidence>
<organism evidence="8 9">
    <name type="scientific">Cafeteria roenbergensis</name>
    <name type="common">Marine flagellate</name>
    <dbReference type="NCBI Taxonomy" id="33653"/>
    <lineage>
        <taxon>Eukaryota</taxon>
        <taxon>Sar</taxon>
        <taxon>Stramenopiles</taxon>
        <taxon>Bigyra</taxon>
        <taxon>Opalozoa</taxon>
        <taxon>Bicosoecida</taxon>
        <taxon>Cafeteriaceae</taxon>
        <taxon>Cafeteria</taxon>
    </lineage>
</organism>
<evidence type="ECO:0000313" key="8">
    <source>
        <dbReference type="EMBL" id="KAA0174789.1"/>
    </source>
</evidence>
<evidence type="ECO:0000256" key="2">
    <source>
        <dbReference type="ARBA" id="ARBA00022490"/>
    </source>
</evidence>
<name>A0A5A8EB76_CAFRO</name>
<dbReference type="GO" id="GO:0005524">
    <property type="term" value="F:ATP binding"/>
    <property type="evidence" value="ECO:0007669"/>
    <property type="project" value="UniProtKB-UniRule"/>
</dbReference>
<evidence type="ECO:0000313" key="9">
    <source>
        <dbReference type="Proteomes" id="UP000322899"/>
    </source>
</evidence>
<evidence type="ECO:0000256" key="1">
    <source>
        <dbReference type="ARBA" id="ARBA00004245"/>
    </source>
</evidence>
<dbReference type="InterPro" id="IPR001752">
    <property type="entry name" value="Kinesin_motor_dom"/>
</dbReference>
<keyword evidence="3 5" id="KW-0505">Motor protein</keyword>
<dbReference type="PRINTS" id="PR00380">
    <property type="entry name" value="KINESINHEAVY"/>
</dbReference>
<dbReference type="GO" id="GO:0008017">
    <property type="term" value="F:microtubule binding"/>
    <property type="evidence" value="ECO:0007669"/>
    <property type="project" value="InterPro"/>
</dbReference>
<dbReference type="PROSITE" id="PS50067">
    <property type="entry name" value="KINESIN_MOTOR_2"/>
    <property type="match status" value="1"/>
</dbReference>
<evidence type="ECO:0000256" key="5">
    <source>
        <dbReference type="PROSITE-ProRule" id="PRU00283"/>
    </source>
</evidence>
<dbReference type="Gene3D" id="3.40.850.10">
    <property type="entry name" value="Kinesin motor domain"/>
    <property type="match status" value="1"/>
</dbReference>
<dbReference type="SUPFAM" id="SSF52540">
    <property type="entry name" value="P-loop containing nucleoside triphosphate hydrolases"/>
    <property type="match status" value="1"/>
</dbReference>
<feature type="binding site" evidence="5">
    <location>
        <begin position="107"/>
        <end position="114"/>
    </location>
    <ligand>
        <name>ATP</name>
        <dbReference type="ChEBI" id="CHEBI:30616"/>
    </ligand>
</feature>
<feature type="domain" description="Kinesin motor" evidence="7">
    <location>
        <begin position="15"/>
        <end position="416"/>
    </location>
</feature>
<comment type="similarity">
    <text evidence="5">Belongs to the TRAFAC class myosin-kinesin ATPase superfamily. Kinesin family.</text>
</comment>
<dbReference type="InterPro" id="IPR036961">
    <property type="entry name" value="Kinesin_motor_dom_sf"/>
</dbReference>
<proteinExistence type="inferred from homology"/>
<dbReference type="AlphaFoldDB" id="A0A5A8EB76"/>
<feature type="compositionally biased region" description="Low complexity" evidence="6">
    <location>
        <begin position="367"/>
        <end position="377"/>
    </location>
</feature>
<keyword evidence="2" id="KW-0963">Cytoplasm</keyword>
<dbReference type="Proteomes" id="UP000322899">
    <property type="component" value="Unassembled WGS sequence"/>
</dbReference>
<dbReference type="InterPro" id="IPR027417">
    <property type="entry name" value="P-loop_NTPase"/>
</dbReference>
<dbReference type="GO" id="GO:0051231">
    <property type="term" value="P:spindle elongation"/>
    <property type="evidence" value="ECO:0007669"/>
    <property type="project" value="TreeGrafter"/>
</dbReference>
<evidence type="ECO:0000259" key="7">
    <source>
        <dbReference type="PROSITE" id="PS50067"/>
    </source>
</evidence>
<sequence>MAAAGQGAKADGGDHMRVAVRCRPLSADERAAGETECVTLSRDGAVEITESGTQSLEAGASYAPTRRFKFDYVFGAHATQAQVHSALGREALKGFWDGFPTAVLAYGPTGSGKTHTILGPPNAAAADDEGASLGLLPRMLQDILNRLRKEARKLGHSIPNSEAGDVIVPDEALALARGLLPPATPVADRAAALLDAWPAYGVARVRVSYVELYAERVFDLLAPAREDAPGAAGGSTPTTPLKGRGARLRVRENKDGSTFVDGATTVAVRSWQDVEALLAKGEARRAVAATRANASSSRSHAVFTLTVVRRDVKALLAGAPASDAAGPQAGRVRHPMVNCKLVVVDLAGSESAKATDPLSSGAGGARAGASSASTPSRARPRPVPGSVQDRAHEARNINTSLTALGKVFTRALGGRW</sequence>
<dbReference type="GO" id="GO:0005876">
    <property type="term" value="C:spindle microtubule"/>
    <property type="evidence" value="ECO:0007669"/>
    <property type="project" value="TreeGrafter"/>
</dbReference>
<keyword evidence="5" id="KW-0547">Nucleotide-binding</keyword>